<sequence length="215" mass="22589">MSRLIAPAESAWRRQVLFAAEVLDGVTLTRISAGISVNASALGQAPVLNAGGVFVWLDDGRPLAPQQVTVDPGLLPYQGASVASPVPPKRLVQIALAPARAYPFQAGTTALRFSLIESASGAPVAAAHAEVFLRWFDSGAWVDAPLRSRTDAHGDASVTLRFGRAEEPGKDGAGRLRVRLCAHRAGATTMSAEFALPEGRVTDIAPPFALNTFLP</sequence>
<gene>
    <name evidence="1" type="ORF">F1735_20235</name>
</gene>
<accession>A0ABX0MQE7</accession>
<proteinExistence type="predicted"/>
<evidence type="ECO:0000313" key="1">
    <source>
        <dbReference type="EMBL" id="NHZ64601.1"/>
    </source>
</evidence>
<dbReference type="RefSeq" id="WP_167238635.1">
    <property type="nucleotide sequence ID" value="NZ_WHJF01000058.1"/>
</dbReference>
<dbReference type="Proteomes" id="UP000610594">
    <property type="component" value="Unassembled WGS sequence"/>
</dbReference>
<dbReference type="EMBL" id="WHJF01000058">
    <property type="protein sequence ID" value="NHZ64601.1"/>
    <property type="molecule type" value="Genomic_DNA"/>
</dbReference>
<reference evidence="1 2" key="1">
    <citation type="submission" date="2019-10" db="EMBL/GenBank/DDBJ databases">
        <title>Taxonomy of Antarctic Massilia spp.: description of Massilia rubra sp. nov., Massilia aquatica sp. nov., Massilia mucilaginosa sp. nov., Massilia frigida sp. nov. isolated from streams, lakes and regoliths.</title>
        <authorList>
            <person name="Holochova P."/>
            <person name="Sedlacek I."/>
            <person name="Kralova S."/>
            <person name="Maslanova I."/>
            <person name="Busse H.-J."/>
            <person name="Stankova E."/>
            <person name="Vrbovska V."/>
            <person name="Kovarovic V."/>
            <person name="Bartak M."/>
            <person name="Svec P."/>
            <person name="Pantucek R."/>
        </authorList>
    </citation>
    <scope>NUCLEOTIDE SEQUENCE [LARGE SCALE GENOMIC DNA]</scope>
    <source>
        <strain evidence="1 2">CCM 8694</strain>
    </source>
</reference>
<name>A0ABX0MQE7_9BURK</name>
<evidence type="ECO:0000313" key="2">
    <source>
        <dbReference type="Proteomes" id="UP000610594"/>
    </source>
</evidence>
<protein>
    <submittedName>
        <fullName evidence="1">Uncharacterized protein</fullName>
    </submittedName>
</protein>
<keyword evidence="2" id="KW-1185">Reference proteome</keyword>
<organism evidence="1 2">
    <name type="scientific">Massilia genomosp. 1</name>
    <dbReference type="NCBI Taxonomy" id="2609280"/>
    <lineage>
        <taxon>Bacteria</taxon>
        <taxon>Pseudomonadati</taxon>
        <taxon>Pseudomonadota</taxon>
        <taxon>Betaproteobacteria</taxon>
        <taxon>Burkholderiales</taxon>
        <taxon>Oxalobacteraceae</taxon>
        <taxon>Telluria group</taxon>
        <taxon>Massilia</taxon>
    </lineage>
</organism>
<comment type="caution">
    <text evidence="1">The sequence shown here is derived from an EMBL/GenBank/DDBJ whole genome shotgun (WGS) entry which is preliminary data.</text>
</comment>